<dbReference type="HOGENOM" id="CLU_694325_0_0_12"/>
<dbReference type="STRING" id="545694.TREPR_0179"/>
<sequence>MRESTGSRPSDLGASLFGLTVLALAVGALRKELALTLVGAVFLGALIYFLVAAFILGGLYRKRVRLLSARILNRSIPAGGTGELTLNRDKAGSRRFFRLPGILIRYELRLGTRDGREIHHLFDPDLKGEYSSFPVPERGAYYGPLDRLFIGDILGFFTLYLPIPQEKEVRLLALPGAASEPIPVYIHSGGDSQRQNVHYQRTDNLIDHRPYMPGDDPRRINWKLYGHAPSSELFVREGEPEPPPHSRLTILIDTLADPALYDPAAGRRGVDLLCENALAIVLEYQLRGMEISLGYTGSIMIEGQGPELAEALAYPAASGGNSADLPVPPADRGLLILALPRTEADAGALDRFLKERGRAGQGLDLAFLHEENLEEAAEACVQAYNRRGGIHARQIRL</sequence>
<evidence type="ECO:0000313" key="3">
    <source>
        <dbReference type="Proteomes" id="UP000009223"/>
    </source>
</evidence>
<organism evidence="2 3">
    <name type="scientific">Treponema primitia (strain ATCC BAA-887 / DSM 12427 / ZAS-2)</name>
    <dbReference type="NCBI Taxonomy" id="545694"/>
    <lineage>
        <taxon>Bacteria</taxon>
        <taxon>Pseudomonadati</taxon>
        <taxon>Spirochaetota</taxon>
        <taxon>Spirochaetia</taxon>
        <taxon>Spirochaetales</taxon>
        <taxon>Treponemataceae</taxon>
        <taxon>Treponema</taxon>
    </lineage>
</organism>
<feature type="transmembrane region" description="Helical" evidence="1">
    <location>
        <begin position="35"/>
        <end position="60"/>
    </location>
</feature>
<dbReference type="AlphaFoldDB" id="F5YME4"/>
<dbReference type="PANTHER" id="PTHR34351">
    <property type="entry name" value="SLR1927 PROTEIN-RELATED"/>
    <property type="match status" value="1"/>
</dbReference>
<keyword evidence="1" id="KW-1133">Transmembrane helix</keyword>
<dbReference type="KEGG" id="tpi:TREPR_0179"/>
<keyword evidence="1" id="KW-0472">Membrane</keyword>
<dbReference type="EMBL" id="CP001843">
    <property type="protein sequence ID" value="AEF83923.1"/>
    <property type="molecule type" value="Genomic_DNA"/>
</dbReference>
<evidence type="ECO:0000313" key="2">
    <source>
        <dbReference type="EMBL" id="AEF83923.1"/>
    </source>
</evidence>
<dbReference type="eggNOG" id="ENOG5030JG9">
    <property type="taxonomic scope" value="Bacteria"/>
</dbReference>
<protein>
    <submittedName>
        <fullName evidence="2">Uncharacterized protein</fullName>
    </submittedName>
</protein>
<dbReference type="Proteomes" id="UP000009223">
    <property type="component" value="Chromosome"/>
</dbReference>
<feature type="transmembrane region" description="Helical" evidence="1">
    <location>
        <begin position="12"/>
        <end position="29"/>
    </location>
</feature>
<proteinExistence type="predicted"/>
<dbReference type="OrthoDB" id="9778037at2"/>
<keyword evidence="1" id="KW-0812">Transmembrane</keyword>
<name>F5YME4_TREPZ</name>
<reference evidence="3" key="1">
    <citation type="submission" date="2009-12" db="EMBL/GenBank/DDBJ databases">
        <title>Complete sequence of Treponema primitia strain ZAS-2.</title>
        <authorList>
            <person name="Tetu S.G."/>
            <person name="Matson E."/>
            <person name="Ren Q."/>
            <person name="Seshadri R."/>
            <person name="Elbourne L."/>
            <person name="Hassan K.A."/>
            <person name="Durkin A."/>
            <person name="Radune D."/>
            <person name="Mohamoud Y."/>
            <person name="Shay R."/>
            <person name="Jin S."/>
            <person name="Zhang X."/>
            <person name="Lucey K."/>
            <person name="Ballor N.R."/>
            <person name="Ottesen E."/>
            <person name="Rosenthal R."/>
            <person name="Allen A."/>
            <person name="Leadbetter J.R."/>
            <person name="Paulsen I.T."/>
        </authorList>
    </citation>
    <scope>NUCLEOTIDE SEQUENCE [LARGE SCALE GENOMIC DNA]</scope>
    <source>
        <strain evidence="3">ATCC BAA-887 / DSM 12427 / ZAS-2</strain>
    </source>
</reference>
<evidence type="ECO:0000256" key="1">
    <source>
        <dbReference type="SAM" id="Phobius"/>
    </source>
</evidence>
<keyword evidence="3" id="KW-1185">Reference proteome</keyword>
<accession>F5YME4</accession>
<dbReference type="RefSeq" id="WP_015706297.1">
    <property type="nucleotide sequence ID" value="NC_015578.1"/>
</dbReference>
<gene>
    <name evidence="2" type="ordered locus">TREPR_0179</name>
</gene>
<reference evidence="2 3" key="2">
    <citation type="journal article" date="2011" name="ISME J.">
        <title>RNA-seq reveals cooperative metabolic interactions between two termite-gut spirochete species in co-culture.</title>
        <authorList>
            <person name="Rosenthal A.Z."/>
            <person name="Matson E.G."/>
            <person name="Eldar A."/>
            <person name="Leadbetter J.R."/>
        </authorList>
    </citation>
    <scope>NUCLEOTIDE SEQUENCE [LARGE SCALE GENOMIC DNA]</scope>
    <source>
        <strain evidence="3">ATCC BAA-887 / DSM 12427 / ZAS-2</strain>
    </source>
</reference>